<evidence type="ECO:0000313" key="1">
    <source>
        <dbReference type="EMBL" id="MWA06560.1"/>
    </source>
</evidence>
<proteinExistence type="predicted"/>
<gene>
    <name evidence="1" type="ORF">F8568_040685</name>
</gene>
<dbReference type="InterPro" id="IPR018727">
    <property type="entry name" value="DUF2267"/>
</dbReference>
<dbReference type="Pfam" id="PF10025">
    <property type="entry name" value="DUF2267"/>
    <property type="match status" value="1"/>
</dbReference>
<dbReference type="AlphaFoldDB" id="A0A6I4MNL1"/>
<dbReference type="InterPro" id="IPR038282">
    <property type="entry name" value="DUF2267_sf"/>
</dbReference>
<name>A0A6I4MNL1_9ACTN</name>
<keyword evidence="2" id="KW-1185">Reference proteome</keyword>
<organism evidence="1 2">
    <name type="scientific">Actinomadura physcomitrii</name>
    <dbReference type="NCBI Taxonomy" id="2650748"/>
    <lineage>
        <taxon>Bacteria</taxon>
        <taxon>Bacillati</taxon>
        <taxon>Actinomycetota</taxon>
        <taxon>Actinomycetes</taxon>
        <taxon>Streptosporangiales</taxon>
        <taxon>Thermomonosporaceae</taxon>
        <taxon>Actinomadura</taxon>
    </lineage>
</organism>
<dbReference type="EMBL" id="WBMS02000053">
    <property type="protein sequence ID" value="MWA06560.1"/>
    <property type="molecule type" value="Genomic_DNA"/>
</dbReference>
<sequence>MKEHELVSAVRETGRIDTADHAERAIDATLAVLGERLAGGQSRDLAAQLPPALADALPDEGAGHRFGLGEFYERVANAEGTRPPQARQHARAVVAAVKASVDPGLFEHIIAQLPDDYDDLLGTQPVQH</sequence>
<protein>
    <submittedName>
        <fullName evidence="1">DUF2267 domain-containing protein</fullName>
    </submittedName>
</protein>
<evidence type="ECO:0000313" key="2">
    <source>
        <dbReference type="Proteomes" id="UP000462055"/>
    </source>
</evidence>
<comment type="caution">
    <text evidence="1">The sequence shown here is derived from an EMBL/GenBank/DDBJ whole genome shotgun (WGS) entry which is preliminary data.</text>
</comment>
<dbReference type="Proteomes" id="UP000462055">
    <property type="component" value="Unassembled WGS sequence"/>
</dbReference>
<dbReference type="RefSeq" id="WP_151599192.1">
    <property type="nucleotide sequence ID" value="NZ_WBMS02000053.1"/>
</dbReference>
<dbReference type="Gene3D" id="1.10.490.110">
    <property type="entry name" value="Uncharacterized conserved protein DUF2267"/>
    <property type="match status" value="1"/>
</dbReference>
<reference evidence="1" key="1">
    <citation type="submission" date="2019-12" db="EMBL/GenBank/DDBJ databases">
        <title>Actinomadura physcomitrii sp. nov., a novel actinomycete isolated from moss [Physcomitrium sphaericum (Ludw) Fuernr].</title>
        <authorList>
            <person name="Zhuang X."/>
        </authorList>
    </citation>
    <scope>NUCLEOTIDE SEQUENCE [LARGE SCALE GENOMIC DNA]</scope>
    <source>
        <strain evidence="1">LD22</strain>
    </source>
</reference>
<accession>A0A6I4MNL1</accession>